<dbReference type="NCBIfam" id="TIGR01446">
    <property type="entry name" value="DnaD_dom"/>
    <property type="match status" value="2"/>
</dbReference>
<feature type="domain" description="DnaB/C C-terminal" evidence="3">
    <location>
        <begin position="259"/>
        <end position="325"/>
    </location>
</feature>
<dbReference type="RefSeq" id="WP_093373208.1">
    <property type="nucleotide sequence ID" value="NZ_FOQA01000009.1"/>
</dbReference>
<gene>
    <name evidence="4" type="ORF">SAMN05192551_10937</name>
</gene>
<dbReference type="OrthoDB" id="1652900at2"/>
<sequence>MAFYIENLPVDLGDTSVENIYLDLYMPTAPGDFVKVYLLGYRYAQLGEEAKKFSHQNLANNLNMSVKEVLAAWDYWEERNVIQKKWHSGSGTSSDRESGPASSSFDVVFTSLKQLHLEELHYAEKKPSGSSAAPYTPPEEPEPVYAASPTDVIAATRDPALRDLFSELNKIMQRPLVPNEHMEVIQWIQHYNIEPEIVRQAFLYAVEQREVRSVRYVGGIIRNWQDQGLRDPKALAQHLDRQGDRYRMYDQVFRELGFFNRMPTQAEAKLMDQWLDQYHFNMEMILKACSYTIQTSRPSIKYIHGILSRWYQEGIKDIKSLEAHESLKATSGKTAPKEPKKTQFHLSDSRGKDYSNEDLEEILLGRKRYQKTREDSE</sequence>
<dbReference type="STRING" id="69895.SAMN05192551_10937"/>
<reference evidence="5" key="1">
    <citation type="submission" date="2016-10" db="EMBL/GenBank/DDBJ databases">
        <authorList>
            <person name="Varghese N."/>
            <person name="Submissions S."/>
        </authorList>
    </citation>
    <scope>NUCLEOTIDE SEQUENCE [LARGE SCALE GENOMIC DNA]</scope>
    <source>
        <strain evidence="5">Z-7934</strain>
    </source>
</reference>
<keyword evidence="5" id="KW-1185">Reference proteome</keyword>
<proteinExistence type="inferred from homology"/>
<evidence type="ECO:0000313" key="4">
    <source>
        <dbReference type="EMBL" id="SFI22655.1"/>
    </source>
</evidence>
<dbReference type="PIRSF" id="PIRSF033722">
    <property type="entry name" value="DnaD_CA_C3587_prd"/>
    <property type="match status" value="1"/>
</dbReference>
<dbReference type="Gene3D" id="1.10.10.630">
    <property type="entry name" value="DnaD domain-like"/>
    <property type="match status" value="2"/>
</dbReference>
<name>A0A1I3GGL3_9FIRM</name>
<feature type="region of interest" description="Disordered" evidence="2">
    <location>
        <begin position="328"/>
        <end position="353"/>
    </location>
</feature>
<feature type="compositionally biased region" description="Basic and acidic residues" evidence="2">
    <location>
        <begin position="335"/>
        <end position="353"/>
    </location>
</feature>
<accession>A0A1I3GGL3</accession>
<dbReference type="Pfam" id="PF07261">
    <property type="entry name" value="DnaB_2"/>
    <property type="match status" value="2"/>
</dbReference>
<feature type="domain" description="DnaB/C C-terminal" evidence="3">
    <location>
        <begin position="165"/>
        <end position="238"/>
    </location>
</feature>
<dbReference type="PANTHER" id="PTHR37293">
    <property type="entry name" value="PHAGE REPLICATION PROTEIN-RELATED"/>
    <property type="match status" value="1"/>
</dbReference>
<dbReference type="PANTHER" id="PTHR37293:SF5">
    <property type="entry name" value="DNA REPLICATION PROTEIN"/>
    <property type="match status" value="1"/>
</dbReference>
<dbReference type="InterPro" id="IPR053162">
    <property type="entry name" value="DnaD"/>
</dbReference>
<feature type="region of interest" description="Disordered" evidence="2">
    <location>
        <begin position="125"/>
        <end position="145"/>
    </location>
</feature>
<comment type="similarity">
    <text evidence="1">Belongs to the DnaB/DnaD family.</text>
</comment>
<evidence type="ECO:0000256" key="2">
    <source>
        <dbReference type="SAM" id="MobiDB-lite"/>
    </source>
</evidence>
<evidence type="ECO:0000259" key="3">
    <source>
        <dbReference type="Pfam" id="PF07261"/>
    </source>
</evidence>
<protein>
    <submittedName>
        <fullName evidence="4">DnaD and phage-associated domain-containing protein</fullName>
    </submittedName>
</protein>
<evidence type="ECO:0000256" key="1">
    <source>
        <dbReference type="ARBA" id="ARBA00093462"/>
    </source>
</evidence>
<dbReference type="InterPro" id="IPR017019">
    <property type="entry name" value="DNA_replication_prd_bac"/>
</dbReference>
<dbReference type="SUPFAM" id="SSF158499">
    <property type="entry name" value="DnaD domain-like"/>
    <property type="match status" value="2"/>
</dbReference>
<organism evidence="4 5">
    <name type="scientific">Tindallia magadiensis</name>
    <dbReference type="NCBI Taxonomy" id="69895"/>
    <lineage>
        <taxon>Bacteria</taxon>
        <taxon>Bacillati</taxon>
        <taxon>Bacillota</taxon>
        <taxon>Clostridia</taxon>
        <taxon>Peptostreptococcales</taxon>
        <taxon>Tindalliaceae</taxon>
        <taxon>Tindallia</taxon>
    </lineage>
</organism>
<dbReference type="Proteomes" id="UP000199287">
    <property type="component" value="Unassembled WGS sequence"/>
</dbReference>
<dbReference type="InterPro" id="IPR034829">
    <property type="entry name" value="DnaD-like_sf"/>
</dbReference>
<dbReference type="InterPro" id="IPR006343">
    <property type="entry name" value="DnaB/C_C"/>
</dbReference>
<dbReference type="AlphaFoldDB" id="A0A1I3GGL3"/>
<evidence type="ECO:0000313" key="5">
    <source>
        <dbReference type="Proteomes" id="UP000199287"/>
    </source>
</evidence>
<dbReference type="EMBL" id="FOQA01000009">
    <property type="protein sequence ID" value="SFI22655.1"/>
    <property type="molecule type" value="Genomic_DNA"/>
</dbReference>